<dbReference type="AlphaFoldDB" id="A0A162LY08"/>
<dbReference type="RefSeq" id="WP_062761449.1">
    <property type="nucleotide sequence ID" value="NZ_CP121027.1"/>
</dbReference>
<organism evidence="2 3">
    <name type="scientific">Tistrella mobilis</name>
    <dbReference type="NCBI Taxonomy" id="171437"/>
    <lineage>
        <taxon>Bacteria</taxon>
        <taxon>Pseudomonadati</taxon>
        <taxon>Pseudomonadota</taxon>
        <taxon>Alphaproteobacteria</taxon>
        <taxon>Geminicoccales</taxon>
        <taxon>Geminicoccaceae</taxon>
        <taxon>Tistrella</taxon>
    </lineage>
</organism>
<accession>A0A162LY08</accession>
<keyword evidence="1" id="KW-0472">Membrane</keyword>
<name>A0A162LY08_9PROT</name>
<dbReference type="Proteomes" id="UP000075787">
    <property type="component" value="Unassembled WGS sequence"/>
</dbReference>
<comment type="caution">
    <text evidence="2">The sequence shown here is derived from an EMBL/GenBank/DDBJ whole genome shotgun (WGS) entry which is preliminary data.</text>
</comment>
<protein>
    <submittedName>
        <fullName evidence="2">Uncharacterized protein</fullName>
    </submittedName>
</protein>
<gene>
    <name evidence="2" type="ORF">AUP44_19745</name>
</gene>
<dbReference type="GeneID" id="97243283"/>
<reference evidence="2 3" key="1">
    <citation type="submission" date="2015-12" db="EMBL/GenBank/DDBJ databases">
        <title>Genome sequence of Tistrella mobilis MCCC 1A02139.</title>
        <authorList>
            <person name="Lu L."/>
            <person name="Lai Q."/>
            <person name="Shao Z."/>
            <person name="Qian P."/>
        </authorList>
    </citation>
    <scope>NUCLEOTIDE SEQUENCE [LARGE SCALE GENOMIC DNA]</scope>
    <source>
        <strain evidence="2 3">MCCC 1A02139</strain>
    </source>
</reference>
<feature type="transmembrane region" description="Helical" evidence="1">
    <location>
        <begin position="12"/>
        <end position="31"/>
    </location>
</feature>
<keyword evidence="1" id="KW-0812">Transmembrane</keyword>
<keyword evidence="1" id="KW-1133">Transmembrane helix</keyword>
<evidence type="ECO:0000313" key="2">
    <source>
        <dbReference type="EMBL" id="KYO57532.1"/>
    </source>
</evidence>
<dbReference type="EMBL" id="LPZR01000016">
    <property type="protein sequence ID" value="KYO57532.1"/>
    <property type="molecule type" value="Genomic_DNA"/>
</dbReference>
<feature type="transmembrane region" description="Helical" evidence="1">
    <location>
        <begin position="43"/>
        <end position="65"/>
    </location>
</feature>
<evidence type="ECO:0000256" key="1">
    <source>
        <dbReference type="SAM" id="Phobius"/>
    </source>
</evidence>
<proteinExistence type="predicted"/>
<sequence>MTGPISPRLQKTGLAVAGAVLILAALAELAIHRHGYLGFDEIFAFHAWFGLIAGGVAVVGARAIALALGRPEETEAEDD</sequence>
<evidence type="ECO:0000313" key="3">
    <source>
        <dbReference type="Proteomes" id="UP000075787"/>
    </source>
</evidence>